<dbReference type="Pfam" id="PF12322">
    <property type="entry name" value="T4_baseplate"/>
    <property type="match status" value="1"/>
</dbReference>
<gene>
    <name evidence="1" type="ORF">N231010_008</name>
</gene>
<protein>
    <submittedName>
        <fullName evidence="1">Baseplate hub subunit</fullName>
    </submittedName>
</protein>
<proteinExistence type="predicted"/>
<organism evidence="1 2">
    <name type="scientific">Synechococcus phage S-CAM4</name>
    <dbReference type="NCBI Taxonomy" id="1883367"/>
    <lineage>
        <taxon>Viruses</taxon>
        <taxon>Duplodnaviria</taxon>
        <taxon>Heunggongvirae</taxon>
        <taxon>Uroviricota</taxon>
        <taxon>Caudoviricetes</taxon>
        <taxon>Pantevenvirales</taxon>
        <taxon>Kyanoviridae</taxon>
        <taxon>Potamoivirus</taxon>
        <taxon>Potamoivirus cam4</taxon>
    </lineage>
</organism>
<evidence type="ECO:0000313" key="2">
    <source>
        <dbReference type="Proteomes" id="UP000240822"/>
    </source>
</evidence>
<dbReference type="EMBL" id="KU686202">
    <property type="protein sequence ID" value="AOV59707.1"/>
    <property type="molecule type" value="Genomic_DNA"/>
</dbReference>
<dbReference type="InterPro" id="IPR024364">
    <property type="entry name" value="Baseplate_phage_T4-like"/>
</dbReference>
<name>A0A1D8KMA7_9CAUD</name>
<evidence type="ECO:0000313" key="1">
    <source>
        <dbReference type="EMBL" id="AOV59707.1"/>
    </source>
</evidence>
<dbReference type="Proteomes" id="UP000240822">
    <property type="component" value="Segment"/>
</dbReference>
<accession>A0A1D8KMA7</accession>
<sequence>MALPQVVLPTYELEIPSNGKKIKYRPFVVKEEKLLLLALETNDEKQIEEAVKTTLKGCIQTRVKIENLAIFDLEYIFLQIRAVSVGEIVEIKVTCKDDNTTKVQYNLNLSEVNVIKPEGHSNKIMLSDDMGVIMKYPQWNDFITGSVMGQSPSAEGIIEIIADCVDQIFDAEGVYDSSTTSKKEFVQFVENLTNTQFEKIQEFFQSCPRLEHKFTVINPNTGEPSEFVLTGLSNFFG</sequence>
<reference evidence="1 2" key="1">
    <citation type="journal article" date="2016" name="Virology">
        <title>The genomic content and context of auxiliary metabolic genes in marine cyanomyoviruses.</title>
        <authorList>
            <person name="Crummett L.T."/>
            <person name="Puxty R.J."/>
            <person name="Weihe C."/>
            <person name="Marston M.F."/>
            <person name="Martiny J.B."/>
        </authorList>
    </citation>
    <scope>NUCLEOTIDE SEQUENCE [LARGE SCALE GENOMIC DNA]</scope>
    <source>
        <strain evidence="1">1010NB23</strain>
    </source>
</reference>